<evidence type="ECO:0000256" key="8">
    <source>
        <dbReference type="ARBA" id="ARBA00023136"/>
    </source>
</evidence>
<reference evidence="16 17" key="1">
    <citation type="submission" date="2019-05" db="EMBL/GenBank/DDBJ databases">
        <title>The Complete Genome Sequence of the n-alkane-degrading Desulfoglaeba alkanexedens ALDC reveals multiple alkylsuccinate synthase gene clusters.</title>
        <authorList>
            <person name="Callaghan A.V."/>
            <person name="Davidova I.A."/>
            <person name="Duncan K.E."/>
            <person name="Morris B."/>
            <person name="McInerney M.J."/>
        </authorList>
    </citation>
    <scope>NUCLEOTIDE SEQUENCE [LARGE SCALE GENOMIC DNA]</scope>
    <source>
        <strain evidence="16 17">ALDC</strain>
    </source>
</reference>
<evidence type="ECO:0000256" key="14">
    <source>
        <dbReference type="RuleBase" id="RU003848"/>
    </source>
</evidence>
<feature type="coiled-coil region" evidence="15">
    <location>
        <begin position="41"/>
        <end position="131"/>
    </location>
</feature>
<dbReference type="EMBL" id="CP040098">
    <property type="protein sequence ID" value="QCQ23000.1"/>
    <property type="molecule type" value="Genomic_DNA"/>
</dbReference>
<evidence type="ECO:0000256" key="9">
    <source>
        <dbReference type="ARBA" id="ARBA00023310"/>
    </source>
</evidence>
<dbReference type="CDD" id="cd06503">
    <property type="entry name" value="ATP-synt_Fo_b"/>
    <property type="match status" value="1"/>
</dbReference>
<keyword evidence="9 13" id="KW-0066">ATP synthesis</keyword>
<dbReference type="Pfam" id="PF00430">
    <property type="entry name" value="ATP-synt_B"/>
    <property type="match status" value="1"/>
</dbReference>
<dbReference type="PANTHER" id="PTHR33445">
    <property type="entry name" value="ATP SYNTHASE SUBUNIT B', CHLOROPLASTIC"/>
    <property type="match status" value="1"/>
</dbReference>
<dbReference type="SUPFAM" id="SSF47162">
    <property type="entry name" value="Apolipoprotein"/>
    <property type="match status" value="1"/>
</dbReference>
<evidence type="ECO:0000256" key="1">
    <source>
        <dbReference type="ARBA" id="ARBA00005513"/>
    </source>
</evidence>
<organism evidence="16 17">
    <name type="scientific">Desulfoglaeba alkanexedens ALDC</name>
    <dbReference type="NCBI Taxonomy" id="980445"/>
    <lineage>
        <taxon>Bacteria</taxon>
        <taxon>Pseudomonadati</taxon>
        <taxon>Thermodesulfobacteriota</taxon>
        <taxon>Syntrophobacteria</taxon>
        <taxon>Syntrophobacterales</taxon>
        <taxon>Syntrophobacteraceae</taxon>
        <taxon>Desulfoglaeba</taxon>
    </lineage>
</organism>
<evidence type="ECO:0000256" key="4">
    <source>
        <dbReference type="ARBA" id="ARBA00022692"/>
    </source>
</evidence>
<dbReference type="OrthoDB" id="9794968at2"/>
<dbReference type="Proteomes" id="UP000298602">
    <property type="component" value="Chromosome"/>
</dbReference>
<evidence type="ECO:0000256" key="6">
    <source>
        <dbReference type="ARBA" id="ARBA00022989"/>
    </source>
</evidence>
<dbReference type="AlphaFoldDB" id="A0A4P8L528"/>
<dbReference type="PANTHER" id="PTHR33445:SF2">
    <property type="entry name" value="ATP SYNTHASE SUBUNIT B', CHLOROPLASTIC"/>
    <property type="match status" value="1"/>
</dbReference>
<dbReference type="InterPro" id="IPR050059">
    <property type="entry name" value="ATP_synthase_B_chain"/>
</dbReference>
<keyword evidence="13" id="KW-1003">Cell membrane</keyword>
<evidence type="ECO:0000313" key="16">
    <source>
        <dbReference type="EMBL" id="QCQ23000.1"/>
    </source>
</evidence>
<comment type="similarity">
    <text evidence="1 13 14">Belongs to the ATPase B chain family.</text>
</comment>
<dbReference type="KEGG" id="dax:FDQ92_12960"/>
<dbReference type="GO" id="GO:0046933">
    <property type="term" value="F:proton-transporting ATP synthase activity, rotational mechanism"/>
    <property type="evidence" value="ECO:0007669"/>
    <property type="project" value="UniProtKB-UniRule"/>
</dbReference>
<evidence type="ECO:0000256" key="3">
    <source>
        <dbReference type="ARBA" id="ARBA00022547"/>
    </source>
</evidence>
<evidence type="ECO:0000256" key="12">
    <source>
        <dbReference type="ARBA" id="ARBA00037847"/>
    </source>
</evidence>
<accession>A0A4P8L528</accession>
<keyword evidence="17" id="KW-1185">Reference proteome</keyword>
<proteinExistence type="inferred from homology"/>
<evidence type="ECO:0000256" key="7">
    <source>
        <dbReference type="ARBA" id="ARBA00023065"/>
    </source>
</evidence>
<dbReference type="InterPro" id="IPR002146">
    <property type="entry name" value="ATP_synth_b/b'su_bac/chlpt"/>
</dbReference>
<keyword evidence="7 13" id="KW-0406">Ion transport</keyword>
<evidence type="ECO:0000256" key="2">
    <source>
        <dbReference type="ARBA" id="ARBA00022448"/>
    </source>
</evidence>
<comment type="function">
    <text evidence="11">Component of the F(0) channel, it forms part of the peripheral stalk, linking F(1) to F(0). The b'-subunit is a diverged and duplicated form of b found in plants and photosynthetic bacteria.</text>
</comment>
<evidence type="ECO:0000256" key="13">
    <source>
        <dbReference type="HAMAP-Rule" id="MF_01398"/>
    </source>
</evidence>
<keyword evidence="15" id="KW-0175">Coiled coil</keyword>
<gene>
    <name evidence="13" type="primary">atpF</name>
    <name evidence="16" type="ORF">FDQ92_12960</name>
</gene>
<comment type="subcellular location">
    <subcellularLocation>
        <location evidence="13">Cell membrane</location>
        <topology evidence="13">Single-pass membrane protein</topology>
    </subcellularLocation>
    <subcellularLocation>
        <location evidence="12">Endomembrane system</location>
        <topology evidence="12">Single-pass membrane protein</topology>
    </subcellularLocation>
</comment>
<evidence type="ECO:0000256" key="15">
    <source>
        <dbReference type="SAM" id="Coils"/>
    </source>
</evidence>
<dbReference type="GO" id="GO:0005886">
    <property type="term" value="C:plasma membrane"/>
    <property type="evidence" value="ECO:0007669"/>
    <property type="project" value="UniProtKB-SubCell"/>
</dbReference>
<keyword evidence="3 13" id="KW-0138">CF(0)</keyword>
<comment type="subunit">
    <text evidence="13">F-type ATPases have 2 components, F(1) - the catalytic core - and F(0) - the membrane proton channel. F(1) has five subunits: alpha(3), beta(3), gamma(1), delta(1), epsilon(1). F(0) has three main subunits: a(1), b(2) and c(10-14). The alpha and beta chains form an alternating ring which encloses part of the gamma chain. F(1) is attached to F(0) by a central stalk formed by the gamma and epsilon chains, while a peripheral stalk is formed by the delta and b chains.</text>
</comment>
<keyword evidence="5 13" id="KW-0375">Hydrogen ion transport</keyword>
<dbReference type="GO" id="GO:0012505">
    <property type="term" value="C:endomembrane system"/>
    <property type="evidence" value="ECO:0007669"/>
    <property type="project" value="UniProtKB-SubCell"/>
</dbReference>
<sequence>MISLNATLIVQVALFLGLLFVLNRLMIQPIHRLILEREQHLRDLRNQLQSFHEQLAQTSRDIQRRLKRAEQEAREVQAGMRRDANRQADEMMAAVQEQVVAFRQKVRQDVLQELEKARKQLRKQAESLSLEITTKVLGRRV</sequence>
<evidence type="ECO:0000256" key="10">
    <source>
        <dbReference type="ARBA" id="ARBA00025198"/>
    </source>
</evidence>
<keyword evidence="8 13" id="KW-0472">Membrane</keyword>
<reference evidence="16 17" key="2">
    <citation type="submission" date="2019-05" db="EMBL/GenBank/DDBJ databases">
        <authorList>
            <person name="Suflita J.M."/>
            <person name="Marks C.R."/>
        </authorList>
    </citation>
    <scope>NUCLEOTIDE SEQUENCE [LARGE SCALE GENOMIC DNA]</scope>
    <source>
        <strain evidence="16 17">ALDC</strain>
    </source>
</reference>
<evidence type="ECO:0000256" key="11">
    <source>
        <dbReference type="ARBA" id="ARBA00025614"/>
    </source>
</evidence>
<keyword evidence="2 13" id="KW-0813">Transport</keyword>
<dbReference type="RefSeq" id="WP_137425283.1">
    <property type="nucleotide sequence ID" value="NZ_CP040098.1"/>
</dbReference>
<keyword evidence="6 13" id="KW-1133">Transmembrane helix</keyword>
<name>A0A4P8L528_9BACT</name>
<dbReference type="HAMAP" id="MF_01398">
    <property type="entry name" value="ATP_synth_b_bprime"/>
    <property type="match status" value="1"/>
</dbReference>
<keyword evidence="4 13" id="KW-0812">Transmembrane</keyword>
<evidence type="ECO:0000313" key="17">
    <source>
        <dbReference type="Proteomes" id="UP000298602"/>
    </source>
</evidence>
<dbReference type="GO" id="GO:0046961">
    <property type="term" value="F:proton-transporting ATPase activity, rotational mechanism"/>
    <property type="evidence" value="ECO:0007669"/>
    <property type="project" value="TreeGrafter"/>
</dbReference>
<dbReference type="GO" id="GO:0045259">
    <property type="term" value="C:proton-transporting ATP synthase complex"/>
    <property type="evidence" value="ECO:0007669"/>
    <property type="project" value="UniProtKB-KW"/>
</dbReference>
<comment type="function">
    <text evidence="10 13">F(1)F(0) ATP synthase produces ATP from ADP in the presence of a proton or sodium gradient. F-type ATPases consist of two structural domains, F(1) containing the extramembraneous catalytic core and F(0) containing the membrane proton channel, linked together by a central stalk and a peripheral stalk. During catalysis, ATP synthesis in the catalytic domain of F(1) is coupled via a rotary mechanism of the central stalk subunits to proton translocation.</text>
</comment>
<protein>
    <recommendedName>
        <fullName evidence="13">ATP synthase subunit b</fullName>
    </recommendedName>
    <alternativeName>
        <fullName evidence="13">ATP synthase F(0) sector subunit b</fullName>
    </alternativeName>
    <alternativeName>
        <fullName evidence="13">ATPase subunit I</fullName>
    </alternativeName>
    <alternativeName>
        <fullName evidence="13">F-type ATPase subunit b</fullName>
        <shortName evidence="13">F-ATPase subunit b</shortName>
    </alternativeName>
</protein>
<evidence type="ECO:0000256" key="5">
    <source>
        <dbReference type="ARBA" id="ARBA00022781"/>
    </source>
</evidence>
<feature type="transmembrane region" description="Helical" evidence="13">
    <location>
        <begin position="6"/>
        <end position="27"/>
    </location>
</feature>